<dbReference type="Pfam" id="PF11807">
    <property type="entry name" value="UstYa"/>
    <property type="match status" value="1"/>
</dbReference>
<gene>
    <name evidence="3" type="ORF">ISF_06121</name>
</gene>
<comment type="caution">
    <text evidence="3">The sequence shown here is derived from an EMBL/GenBank/DDBJ whole genome shotgun (WGS) entry which is preliminary data.</text>
</comment>
<dbReference type="GO" id="GO:0043386">
    <property type="term" value="P:mycotoxin biosynthetic process"/>
    <property type="evidence" value="ECO:0007669"/>
    <property type="project" value="InterPro"/>
</dbReference>
<evidence type="ECO:0000256" key="2">
    <source>
        <dbReference type="ARBA" id="ARBA00035112"/>
    </source>
</evidence>
<dbReference type="InterPro" id="IPR021765">
    <property type="entry name" value="UstYa-like"/>
</dbReference>
<dbReference type="OrthoDB" id="3687641at2759"/>
<proteinExistence type="inferred from homology"/>
<evidence type="ECO:0000313" key="4">
    <source>
        <dbReference type="Proteomes" id="UP000076744"/>
    </source>
</evidence>
<dbReference type="GeneID" id="30022413"/>
<evidence type="ECO:0000313" key="3">
    <source>
        <dbReference type="EMBL" id="OAA60110.1"/>
    </source>
</evidence>
<dbReference type="RefSeq" id="XP_018703223.1">
    <property type="nucleotide sequence ID" value="XM_018849725.1"/>
</dbReference>
<dbReference type="STRING" id="1081104.A0A167T045"/>
<dbReference type="Proteomes" id="UP000076744">
    <property type="component" value="Unassembled WGS sequence"/>
</dbReference>
<keyword evidence="4" id="KW-1185">Reference proteome</keyword>
<dbReference type="PANTHER" id="PTHR33365:SF4">
    <property type="entry name" value="CYCLOCHLOROTINE BIOSYNTHESIS PROTEIN O"/>
    <property type="match status" value="1"/>
</dbReference>
<comment type="pathway">
    <text evidence="1">Mycotoxin biosynthesis.</text>
</comment>
<sequence>MACKAPALEAIEQVPSVFKLAFLDDQSPYQGWPDDDKDQLWQGMYNKGMAIRIDEEAAGRLVNKTEKIPLVGWENDYMVGLDVFHQLHCLNMIRQSMYPKRYNSSIIRDDGTVDFLAWAHIDHCIESLRQSLTCSADVSAIPYRWHPERRIAEPDVRGAHICRDFSRIRDWAFARFVPLPGKRRHVEDGVVVDYSGAGRDPEEVLAEALARPDGWDKTVDDL</sequence>
<evidence type="ECO:0000256" key="1">
    <source>
        <dbReference type="ARBA" id="ARBA00004685"/>
    </source>
</evidence>
<dbReference type="AlphaFoldDB" id="A0A167T045"/>
<dbReference type="PANTHER" id="PTHR33365">
    <property type="entry name" value="YALI0B05434P"/>
    <property type="match status" value="1"/>
</dbReference>
<accession>A0A167T045</accession>
<name>A0A167T045_CORFA</name>
<protein>
    <recommendedName>
        <fullName evidence="5">Tat pathway signal sequence</fullName>
    </recommendedName>
</protein>
<evidence type="ECO:0008006" key="5">
    <source>
        <dbReference type="Google" id="ProtNLM"/>
    </source>
</evidence>
<organism evidence="3 4">
    <name type="scientific">Cordyceps fumosorosea (strain ARSEF 2679)</name>
    <name type="common">Isaria fumosorosea</name>
    <dbReference type="NCBI Taxonomy" id="1081104"/>
    <lineage>
        <taxon>Eukaryota</taxon>
        <taxon>Fungi</taxon>
        <taxon>Dikarya</taxon>
        <taxon>Ascomycota</taxon>
        <taxon>Pezizomycotina</taxon>
        <taxon>Sordariomycetes</taxon>
        <taxon>Hypocreomycetidae</taxon>
        <taxon>Hypocreales</taxon>
        <taxon>Cordycipitaceae</taxon>
        <taxon>Cordyceps</taxon>
    </lineage>
</organism>
<reference evidence="3 4" key="1">
    <citation type="journal article" date="2016" name="Genome Biol. Evol.">
        <title>Divergent and convergent evolution of fungal pathogenicity.</title>
        <authorList>
            <person name="Shang Y."/>
            <person name="Xiao G."/>
            <person name="Zheng P."/>
            <person name="Cen K."/>
            <person name="Zhan S."/>
            <person name="Wang C."/>
        </authorList>
    </citation>
    <scope>NUCLEOTIDE SEQUENCE [LARGE SCALE GENOMIC DNA]</scope>
    <source>
        <strain evidence="3 4">ARSEF 2679</strain>
    </source>
</reference>
<dbReference type="EMBL" id="AZHB01000015">
    <property type="protein sequence ID" value="OAA60110.1"/>
    <property type="molecule type" value="Genomic_DNA"/>
</dbReference>
<comment type="similarity">
    <text evidence="2">Belongs to the ustYa family.</text>
</comment>